<dbReference type="KEGG" id="dgi:Desgi_3400"/>
<dbReference type="SUPFAM" id="SSF52218">
    <property type="entry name" value="Flavoproteins"/>
    <property type="match status" value="1"/>
</dbReference>
<dbReference type="GO" id="GO:0016491">
    <property type="term" value="F:oxidoreductase activity"/>
    <property type="evidence" value="ECO:0007669"/>
    <property type="project" value="InterPro"/>
</dbReference>
<dbReference type="PANTHER" id="PTHR43278:SF2">
    <property type="entry name" value="IRON-SULFUR FLAVOPROTEIN"/>
    <property type="match status" value="1"/>
</dbReference>
<name>R4KHQ0_9FIRM</name>
<dbReference type="RefSeq" id="WP_006523404.1">
    <property type="nucleotide sequence ID" value="NC_021184.1"/>
</dbReference>
<dbReference type="InterPro" id="IPR029039">
    <property type="entry name" value="Flavoprotein-like_sf"/>
</dbReference>
<accession>R4KHQ0</accession>
<dbReference type="HOGENOM" id="CLU_050993_4_1_9"/>
<evidence type="ECO:0000313" key="5">
    <source>
        <dbReference type="Proteomes" id="UP000013520"/>
    </source>
</evidence>
<sequence length="195" mass="21321">MKTSCLALACSPRKNGNTAILARHALDACATAGCKTEYLYLAGFNYKPCQACGGCNTTGRCVIKDDAAVIYEKILTVDRLIIAAPIFSMGICAQAKMLIDRAQQFWATKYLLKQKVITDANRQPRRGIFISCAGTTLPGVFDGAQRVANYFFKMLEIELMASLCFDGVDKKGDILKHGTALAKAAEYGRKLYEQP</sequence>
<dbReference type="AlphaFoldDB" id="R4KHQ0"/>
<dbReference type="PANTHER" id="PTHR43278">
    <property type="entry name" value="NAD(P)H-DEPENDENT FMN-CONTAINING OXIDOREDUCTASE YWQN-RELATED"/>
    <property type="match status" value="1"/>
</dbReference>
<dbReference type="STRING" id="767817.Desgi_3400"/>
<keyword evidence="1" id="KW-0285">Flavoprotein</keyword>
<organism evidence="4 5">
    <name type="scientific">Desulfoscipio gibsoniae DSM 7213</name>
    <dbReference type="NCBI Taxonomy" id="767817"/>
    <lineage>
        <taxon>Bacteria</taxon>
        <taxon>Bacillati</taxon>
        <taxon>Bacillota</taxon>
        <taxon>Clostridia</taxon>
        <taxon>Eubacteriales</taxon>
        <taxon>Desulfallaceae</taxon>
        <taxon>Desulfoscipio</taxon>
    </lineage>
</organism>
<feature type="domain" description="NADPH-dependent FMN reductase-like" evidence="3">
    <location>
        <begin position="6"/>
        <end position="116"/>
    </location>
</feature>
<dbReference type="EMBL" id="CP003273">
    <property type="protein sequence ID" value="AGL02743.1"/>
    <property type="molecule type" value="Genomic_DNA"/>
</dbReference>
<evidence type="ECO:0000313" key="4">
    <source>
        <dbReference type="EMBL" id="AGL02743.1"/>
    </source>
</evidence>
<dbReference type="Gene3D" id="3.40.50.360">
    <property type="match status" value="1"/>
</dbReference>
<evidence type="ECO:0000259" key="3">
    <source>
        <dbReference type="Pfam" id="PF03358"/>
    </source>
</evidence>
<evidence type="ECO:0000256" key="1">
    <source>
        <dbReference type="ARBA" id="ARBA00022630"/>
    </source>
</evidence>
<dbReference type="Proteomes" id="UP000013520">
    <property type="component" value="Chromosome"/>
</dbReference>
<proteinExistence type="predicted"/>
<dbReference type="Pfam" id="PF03358">
    <property type="entry name" value="FMN_red"/>
    <property type="match status" value="1"/>
</dbReference>
<evidence type="ECO:0000256" key="2">
    <source>
        <dbReference type="ARBA" id="ARBA00022643"/>
    </source>
</evidence>
<keyword evidence="5" id="KW-1185">Reference proteome</keyword>
<dbReference type="InterPro" id="IPR005025">
    <property type="entry name" value="FMN_Rdtase-like_dom"/>
</dbReference>
<gene>
    <name evidence="4" type="ORF">Desgi_3400</name>
</gene>
<dbReference type="eggNOG" id="COG0655">
    <property type="taxonomic scope" value="Bacteria"/>
</dbReference>
<protein>
    <submittedName>
        <fullName evidence="4">NADPH-dependent FMN reductase</fullName>
    </submittedName>
</protein>
<dbReference type="OrthoDB" id="9805976at2"/>
<dbReference type="InterPro" id="IPR051796">
    <property type="entry name" value="ISF_SsuE-like"/>
</dbReference>
<reference evidence="4 5" key="1">
    <citation type="submission" date="2012-01" db="EMBL/GenBank/DDBJ databases">
        <title>Complete sequence of Desulfotomaculum gibsoniae DSM 7213.</title>
        <authorList>
            <consortium name="US DOE Joint Genome Institute"/>
            <person name="Lucas S."/>
            <person name="Han J."/>
            <person name="Lapidus A."/>
            <person name="Cheng J.-F."/>
            <person name="Goodwin L."/>
            <person name="Pitluck S."/>
            <person name="Peters L."/>
            <person name="Ovchinnikova G."/>
            <person name="Teshima H."/>
            <person name="Detter J.C."/>
            <person name="Han C."/>
            <person name="Tapia R."/>
            <person name="Land M."/>
            <person name="Hauser L."/>
            <person name="Kyrpides N."/>
            <person name="Ivanova N."/>
            <person name="Pagani I."/>
            <person name="Parshina S."/>
            <person name="Plugge C."/>
            <person name="Muyzer G."/>
            <person name="Kuever J."/>
            <person name="Ivanova A."/>
            <person name="Nazina T."/>
            <person name="Klenk H.-P."/>
            <person name="Brambilla E."/>
            <person name="Spring S."/>
            <person name="Stams A.F."/>
            <person name="Woyke T."/>
        </authorList>
    </citation>
    <scope>NUCLEOTIDE SEQUENCE [LARGE SCALE GENOMIC DNA]</scope>
    <source>
        <strain evidence="4 5">DSM 7213</strain>
    </source>
</reference>
<keyword evidence="2" id="KW-0288">FMN</keyword>